<comment type="caution">
    <text evidence="2">The sequence shown here is derived from an EMBL/GenBank/DDBJ whole genome shotgun (WGS) entry which is preliminary data.</text>
</comment>
<dbReference type="Gene3D" id="1.10.260.40">
    <property type="entry name" value="lambda repressor-like DNA-binding domains"/>
    <property type="match status" value="1"/>
</dbReference>
<evidence type="ECO:0000313" key="2">
    <source>
        <dbReference type="EMBL" id="EAY26082.1"/>
    </source>
</evidence>
<evidence type="ECO:0000313" key="3">
    <source>
        <dbReference type="Proteomes" id="UP000004095"/>
    </source>
</evidence>
<dbReference type="InterPro" id="IPR010982">
    <property type="entry name" value="Lambda_DNA-bd_dom_sf"/>
</dbReference>
<accession>A1ZUB1</accession>
<dbReference type="OrthoDB" id="9799384at2"/>
<dbReference type="SMART" id="SM00530">
    <property type="entry name" value="HTH_XRE"/>
    <property type="match status" value="1"/>
</dbReference>
<dbReference type="SUPFAM" id="SSF47413">
    <property type="entry name" value="lambda repressor-like DNA-binding domains"/>
    <property type="match status" value="1"/>
</dbReference>
<dbReference type="EMBL" id="AAWS01000039">
    <property type="protein sequence ID" value="EAY26082.1"/>
    <property type="molecule type" value="Genomic_DNA"/>
</dbReference>
<organism evidence="2 3">
    <name type="scientific">Microscilla marina ATCC 23134</name>
    <dbReference type="NCBI Taxonomy" id="313606"/>
    <lineage>
        <taxon>Bacteria</taxon>
        <taxon>Pseudomonadati</taxon>
        <taxon>Bacteroidota</taxon>
        <taxon>Cytophagia</taxon>
        <taxon>Cytophagales</taxon>
        <taxon>Microscillaceae</taxon>
        <taxon>Microscilla</taxon>
    </lineage>
</organism>
<dbReference type="RefSeq" id="WP_002701685.1">
    <property type="nucleotide sequence ID" value="NZ_AAWS01000039.1"/>
</dbReference>
<dbReference type="AlphaFoldDB" id="A1ZUB1"/>
<protein>
    <recommendedName>
        <fullName evidence="1">HTH cro/C1-type domain-containing protein</fullName>
    </recommendedName>
</protein>
<dbReference type="InterPro" id="IPR001387">
    <property type="entry name" value="Cro/C1-type_HTH"/>
</dbReference>
<name>A1ZUB1_MICM2</name>
<evidence type="ECO:0000259" key="1">
    <source>
        <dbReference type="PROSITE" id="PS50943"/>
    </source>
</evidence>
<dbReference type="CDD" id="cd00093">
    <property type="entry name" value="HTH_XRE"/>
    <property type="match status" value="1"/>
</dbReference>
<proteinExistence type="predicted"/>
<dbReference type="Proteomes" id="UP000004095">
    <property type="component" value="Unassembled WGS sequence"/>
</dbReference>
<keyword evidence="3" id="KW-1185">Reference proteome</keyword>
<reference evidence="2 3" key="1">
    <citation type="submission" date="2007-01" db="EMBL/GenBank/DDBJ databases">
        <authorList>
            <person name="Haygood M."/>
            <person name="Podell S."/>
            <person name="Anderson C."/>
            <person name="Hopkinson B."/>
            <person name="Roe K."/>
            <person name="Barbeau K."/>
            <person name="Gaasterland T."/>
            <person name="Ferriera S."/>
            <person name="Johnson J."/>
            <person name="Kravitz S."/>
            <person name="Beeson K."/>
            <person name="Sutton G."/>
            <person name="Rogers Y.-H."/>
            <person name="Friedman R."/>
            <person name="Frazier M."/>
            <person name="Venter J.C."/>
        </authorList>
    </citation>
    <scope>NUCLEOTIDE SEQUENCE [LARGE SCALE GENOMIC DNA]</scope>
    <source>
        <strain evidence="2 3">ATCC 23134</strain>
    </source>
</reference>
<sequence>MKKITEQEVVEALKKLRKSAEDRVGKKVTQSDMAEQLGVSARQYQNLETLHSDISLTQFIKACHAIGLTPIEVIFEAYAQSEFLENTNPALLKQLKSLFNMSKDLFRVMKEGDEGTKEE</sequence>
<dbReference type="GO" id="GO:0003677">
    <property type="term" value="F:DNA binding"/>
    <property type="evidence" value="ECO:0007669"/>
    <property type="project" value="InterPro"/>
</dbReference>
<gene>
    <name evidence="2" type="ORF">M23134_06431</name>
</gene>
<dbReference type="PROSITE" id="PS50943">
    <property type="entry name" value="HTH_CROC1"/>
    <property type="match status" value="1"/>
</dbReference>
<dbReference type="Pfam" id="PF01381">
    <property type="entry name" value="HTH_3"/>
    <property type="match status" value="1"/>
</dbReference>
<feature type="domain" description="HTH cro/C1-type" evidence="1">
    <location>
        <begin position="13"/>
        <end position="73"/>
    </location>
</feature>